<name>A0A0L0FJT4_9EUKA</name>
<dbReference type="Proteomes" id="UP000054560">
    <property type="component" value="Unassembled WGS sequence"/>
</dbReference>
<evidence type="ECO:0000313" key="2">
    <source>
        <dbReference type="EMBL" id="KNC76731.1"/>
    </source>
</evidence>
<feature type="compositionally biased region" description="Basic and acidic residues" evidence="1">
    <location>
        <begin position="53"/>
        <end position="63"/>
    </location>
</feature>
<feature type="region of interest" description="Disordered" evidence="1">
    <location>
        <begin position="1"/>
        <end position="100"/>
    </location>
</feature>
<feature type="compositionally biased region" description="Polar residues" evidence="1">
    <location>
        <begin position="35"/>
        <end position="50"/>
    </location>
</feature>
<organism evidence="2 3">
    <name type="scientific">Sphaeroforma arctica JP610</name>
    <dbReference type="NCBI Taxonomy" id="667725"/>
    <lineage>
        <taxon>Eukaryota</taxon>
        <taxon>Ichthyosporea</taxon>
        <taxon>Ichthyophonida</taxon>
        <taxon>Sphaeroforma</taxon>
    </lineage>
</organism>
<reference evidence="2 3" key="1">
    <citation type="submission" date="2011-02" db="EMBL/GenBank/DDBJ databases">
        <title>The Genome Sequence of Sphaeroforma arctica JP610.</title>
        <authorList>
            <consortium name="The Broad Institute Genome Sequencing Platform"/>
            <person name="Russ C."/>
            <person name="Cuomo C."/>
            <person name="Young S.K."/>
            <person name="Zeng Q."/>
            <person name="Gargeya S."/>
            <person name="Alvarado L."/>
            <person name="Berlin A."/>
            <person name="Chapman S.B."/>
            <person name="Chen Z."/>
            <person name="Freedman E."/>
            <person name="Gellesch M."/>
            <person name="Goldberg J."/>
            <person name="Griggs A."/>
            <person name="Gujja S."/>
            <person name="Heilman E."/>
            <person name="Heiman D."/>
            <person name="Howarth C."/>
            <person name="Mehta T."/>
            <person name="Neiman D."/>
            <person name="Pearson M."/>
            <person name="Roberts A."/>
            <person name="Saif S."/>
            <person name="Shea T."/>
            <person name="Shenoy N."/>
            <person name="Sisk P."/>
            <person name="Stolte C."/>
            <person name="Sykes S."/>
            <person name="White J."/>
            <person name="Yandava C."/>
            <person name="Burger G."/>
            <person name="Gray M.W."/>
            <person name="Holland P.W.H."/>
            <person name="King N."/>
            <person name="Lang F.B.F."/>
            <person name="Roger A.J."/>
            <person name="Ruiz-Trillo I."/>
            <person name="Haas B."/>
            <person name="Nusbaum C."/>
            <person name="Birren B."/>
        </authorList>
    </citation>
    <scope>NUCLEOTIDE SEQUENCE [LARGE SCALE GENOMIC DNA]</scope>
    <source>
        <strain evidence="2 3">JP610</strain>
    </source>
</reference>
<dbReference type="AlphaFoldDB" id="A0A0L0FJT4"/>
<accession>A0A0L0FJT4</accession>
<evidence type="ECO:0000256" key="1">
    <source>
        <dbReference type="SAM" id="MobiDB-lite"/>
    </source>
</evidence>
<proteinExistence type="predicted"/>
<dbReference type="RefSeq" id="XP_014150633.1">
    <property type="nucleotide sequence ID" value="XM_014295158.1"/>
</dbReference>
<dbReference type="GeneID" id="25911288"/>
<protein>
    <submittedName>
        <fullName evidence="2">Uncharacterized protein</fullName>
    </submittedName>
</protein>
<keyword evidence="3" id="KW-1185">Reference proteome</keyword>
<gene>
    <name evidence="2" type="ORF">SARC_10784</name>
</gene>
<evidence type="ECO:0000313" key="3">
    <source>
        <dbReference type="Proteomes" id="UP000054560"/>
    </source>
</evidence>
<dbReference type="EMBL" id="KQ242983">
    <property type="protein sequence ID" value="KNC76731.1"/>
    <property type="molecule type" value="Genomic_DNA"/>
</dbReference>
<sequence>MRKRRRRAPTAAKTNGTTSTTQSQPHTHTQPQQQYAPRNTAASVGVTGSTAADGKRTDTRDGGVVHTNAVHVRKPSVPKLTLAQKLSKRRPTNKRTSGFT</sequence>
<feature type="compositionally biased region" description="Low complexity" evidence="1">
    <location>
        <begin position="9"/>
        <end position="34"/>
    </location>
</feature>